<dbReference type="RefSeq" id="WP_262096425.1">
    <property type="nucleotide sequence ID" value="NZ_JAOEGN010000009.1"/>
</dbReference>
<dbReference type="InterPro" id="IPR011256">
    <property type="entry name" value="Reg_factor_effector_dom_sf"/>
</dbReference>
<gene>
    <name evidence="1" type="ORF">N7603_05755</name>
</gene>
<dbReference type="Proteomes" id="UP001209076">
    <property type="component" value="Unassembled WGS sequence"/>
</dbReference>
<name>A0ABT2PZL2_9MOLU</name>
<dbReference type="SUPFAM" id="SSF55136">
    <property type="entry name" value="Probable bacterial effector-binding domain"/>
    <property type="match status" value="1"/>
</dbReference>
<protein>
    <submittedName>
        <fullName evidence="1">Heme-binding protein</fullName>
    </submittedName>
</protein>
<accession>A0ABT2PZL2</accession>
<evidence type="ECO:0000313" key="2">
    <source>
        <dbReference type="Proteomes" id="UP001209076"/>
    </source>
</evidence>
<organism evidence="1 2">
    <name type="scientific">Paracholeplasma vituli</name>
    <dbReference type="NCBI Taxonomy" id="69473"/>
    <lineage>
        <taxon>Bacteria</taxon>
        <taxon>Bacillati</taxon>
        <taxon>Mycoplasmatota</taxon>
        <taxon>Mollicutes</taxon>
        <taxon>Acholeplasmatales</taxon>
        <taxon>Acholeplasmataceae</taxon>
        <taxon>Paracholeplasma</taxon>
    </lineage>
</organism>
<dbReference type="EMBL" id="JAOEGN010000009">
    <property type="protein sequence ID" value="MCU0105157.1"/>
    <property type="molecule type" value="Genomic_DNA"/>
</dbReference>
<proteinExistence type="predicted"/>
<sequence length="63" mass="7415">MRLFETLPYEVIEKHNKIELRVYPDFLLAETKTSLSEKMTTGFMNVFNNTIKKSTPSRGSWMN</sequence>
<reference evidence="2" key="1">
    <citation type="submission" date="2023-07" db="EMBL/GenBank/DDBJ databases">
        <title>Novel Mycoplasma species identified in domestic and wild animals.</title>
        <authorList>
            <person name="Volokhov D.V."/>
            <person name="Furtak V.A."/>
            <person name="Zagorodnyaya T.A."/>
        </authorList>
    </citation>
    <scope>NUCLEOTIDE SEQUENCE [LARGE SCALE GENOMIC DNA]</scope>
    <source>
        <strain evidence="2">92-19</strain>
    </source>
</reference>
<keyword evidence="2" id="KW-1185">Reference proteome</keyword>
<comment type="caution">
    <text evidence="1">The sequence shown here is derived from an EMBL/GenBank/DDBJ whole genome shotgun (WGS) entry which is preliminary data.</text>
</comment>
<evidence type="ECO:0000313" key="1">
    <source>
        <dbReference type="EMBL" id="MCU0105157.1"/>
    </source>
</evidence>